<evidence type="ECO:0000313" key="4">
    <source>
        <dbReference type="Proteomes" id="UP000182235"/>
    </source>
</evidence>
<gene>
    <name evidence="3" type="ORF">AJ78_04028</name>
</gene>
<protein>
    <recommendedName>
        <fullName evidence="5">EXPERA domain-containing protein</fullName>
    </recommendedName>
</protein>
<comment type="caution">
    <text evidence="3">The sequence shown here is derived from an EMBL/GenBank/DDBJ whole genome shotgun (WGS) entry which is preliminary data.</text>
</comment>
<feature type="transmembrane region" description="Helical" evidence="2">
    <location>
        <begin position="42"/>
        <end position="64"/>
    </location>
</feature>
<dbReference type="PANTHER" id="PTHR37919">
    <property type="entry name" value="PROTEIN CBG05606"/>
    <property type="match status" value="1"/>
</dbReference>
<keyword evidence="4" id="KW-1185">Reference proteome</keyword>
<dbReference type="Proteomes" id="UP000182235">
    <property type="component" value="Unassembled WGS sequence"/>
</dbReference>
<name>A0A1J9PIJ7_9EURO</name>
<evidence type="ECO:0000256" key="2">
    <source>
        <dbReference type="SAM" id="Phobius"/>
    </source>
</evidence>
<sequence length="249" mass="27957">MVSTRHHPGDFPAPATPNLAQKTETEQDGRVDTREWRHTPSVIVTIWLSISVPLVLWDAGYVLFRPHSMPGGRLHFIWKPYALYGTIDYIYGWPAWHNRNGFTSAQSLMNLVETACYLFYLFVLFKYGTTPNIKGHRKSKSAKKSGFLVPRKSIGGWLGATALLVVFSGSVMTVSKTLLYALNEVCSGFDNVGHNSFWTLIFLWIIPNGLWIVVPSYASCYFGKEIVNAIIQPPSGPSDTNDDLKLKSR</sequence>
<feature type="transmembrane region" description="Helical" evidence="2">
    <location>
        <begin position="108"/>
        <end position="128"/>
    </location>
</feature>
<accession>A0A1J9PIJ7</accession>
<evidence type="ECO:0000313" key="3">
    <source>
        <dbReference type="EMBL" id="OJD15730.1"/>
    </source>
</evidence>
<feature type="transmembrane region" description="Helical" evidence="2">
    <location>
        <begin position="76"/>
        <end position="96"/>
    </location>
</feature>
<proteinExistence type="predicted"/>
<dbReference type="EMBL" id="LGRN01000140">
    <property type="protein sequence ID" value="OJD15730.1"/>
    <property type="molecule type" value="Genomic_DNA"/>
</dbReference>
<evidence type="ECO:0000256" key="1">
    <source>
        <dbReference type="SAM" id="MobiDB-lite"/>
    </source>
</evidence>
<dbReference type="OrthoDB" id="60858at2759"/>
<reference evidence="3 4" key="1">
    <citation type="submission" date="2015-07" db="EMBL/GenBank/DDBJ databases">
        <title>Emmonsia species relationships and genome sequence.</title>
        <authorList>
            <consortium name="The Broad Institute Genomics Platform"/>
            <person name="Cuomo C.A."/>
            <person name="Munoz J.F."/>
            <person name="Imamovic A."/>
            <person name="Priest M.E."/>
            <person name="Young S."/>
            <person name="Clay O.K."/>
            <person name="McEwen J.G."/>
        </authorList>
    </citation>
    <scope>NUCLEOTIDE SEQUENCE [LARGE SCALE GENOMIC DNA]</scope>
    <source>
        <strain evidence="3 4">UAMH 9510</strain>
    </source>
</reference>
<feature type="region of interest" description="Disordered" evidence="1">
    <location>
        <begin position="1"/>
        <end position="31"/>
    </location>
</feature>
<feature type="transmembrane region" description="Helical" evidence="2">
    <location>
        <begin position="154"/>
        <end position="175"/>
    </location>
</feature>
<evidence type="ECO:0008006" key="5">
    <source>
        <dbReference type="Google" id="ProtNLM"/>
    </source>
</evidence>
<dbReference type="PANTHER" id="PTHR37919:SF2">
    <property type="entry name" value="EXPERA DOMAIN-CONTAINING PROTEIN"/>
    <property type="match status" value="1"/>
</dbReference>
<keyword evidence="2" id="KW-0812">Transmembrane</keyword>
<feature type="transmembrane region" description="Helical" evidence="2">
    <location>
        <begin position="195"/>
        <end position="214"/>
    </location>
</feature>
<dbReference type="AlphaFoldDB" id="A0A1J9PIJ7"/>
<dbReference type="STRING" id="1447872.A0A1J9PIJ7"/>
<organism evidence="3 4">
    <name type="scientific">Emergomyces pasteurianus Ep9510</name>
    <dbReference type="NCBI Taxonomy" id="1447872"/>
    <lineage>
        <taxon>Eukaryota</taxon>
        <taxon>Fungi</taxon>
        <taxon>Dikarya</taxon>
        <taxon>Ascomycota</taxon>
        <taxon>Pezizomycotina</taxon>
        <taxon>Eurotiomycetes</taxon>
        <taxon>Eurotiomycetidae</taxon>
        <taxon>Onygenales</taxon>
        <taxon>Ajellomycetaceae</taxon>
        <taxon>Emergomyces</taxon>
    </lineage>
</organism>
<keyword evidence="2" id="KW-1133">Transmembrane helix</keyword>
<keyword evidence="2" id="KW-0472">Membrane</keyword>